<evidence type="ECO:0000256" key="1">
    <source>
        <dbReference type="SAM" id="Phobius"/>
    </source>
</evidence>
<name>A0A429GR01_9CREN</name>
<keyword evidence="1" id="KW-0812">Transmembrane</keyword>
<keyword evidence="1" id="KW-1133">Transmembrane helix</keyword>
<keyword evidence="1" id="KW-0472">Membrane</keyword>
<gene>
    <name evidence="2" type="ORF">D6D85_03950</name>
</gene>
<comment type="caution">
    <text evidence="2">The sequence shown here is derived from an EMBL/GenBank/DDBJ whole genome shotgun (WGS) entry which is preliminary data.</text>
</comment>
<evidence type="ECO:0000313" key="3">
    <source>
        <dbReference type="Proteomes" id="UP000277582"/>
    </source>
</evidence>
<keyword evidence="3" id="KW-1185">Reference proteome</keyword>
<reference evidence="2 3" key="1">
    <citation type="submission" date="2018-10" db="EMBL/GenBank/DDBJ databases">
        <title>Co-occurring genomic capacity for anaerobic methane metabolism and dissimilatory sulfite reduction discovered in the Korarchaeota.</title>
        <authorList>
            <person name="Mckay L.J."/>
            <person name="Dlakic M."/>
            <person name="Fields M.W."/>
            <person name="Delmont T.O."/>
            <person name="Eren A.M."/>
            <person name="Jay Z.J."/>
            <person name="Klingelsmith K.B."/>
            <person name="Rusch D.B."/>
            <person name="Inskeep W.P."/>
        </authorList>
    </citation>
    <scope>NUCLEOTIDE SEQUENCE [LARGE SCALE GENOMIC DNA]</scope>
    <source>
        <strain evidence="2 3">MDKW</strain>
    </source>
</reference>
<dbReference type="Proteomes" id="UP000277582">
    <property type="component" value="Unassembled WGS sequence"/>
</dbReference>
<organism evidence="2 3">
    <name type="scientific">Candidatus Methanodesulfokora washburnensis</name>
    <dbReference type="NCBI Taxonomy" id="2478471"/>
    <lineage>
        <taxon>Archaea</taxon>
        <taxon>Thermoproteota</taxon>
        <taxon>Candidatus Korarchaeia</taxon>
        <taxon>Candidatus Korarchaeia incertae sedis</taxon>
        <taxon>Candidatus Methanodesulfokora</taxon>
    </lineage>
</organism>
<accession>A0A429GR01</accession>
<proteinExistence type="predicted"/>
<sequence>MDAVLLLHLGKKALVLCGFFFPSAIFIKSSLYPYSAAPSKISFLATIILLPSIEARLRYGSQYLNSLSFSSY</sequence>
<dbReference type="EMBL" id="RCOS01000059">
    <property type="protein sequence ID" value="RSN76482.1"/>
    <property type="molecule type" value="Genomic_DNA"/>
</dbReference>
<evidence type="ECO:0000313" key="2">
    <source>
        <dbReference type="EMBL" id="RSN76482.1"/>
    </source>
</evidence>
<feature type="transmembrane region" description="Helical" evidence="1">
    <location>
        <begin position="12"/>
        <end position="35"/>
    </location>
</feature>
<protein>
    <submittedName>
        <fullName evidence="2">Uncharacterized protein</fullName>
    </submittedName>
</protein>
<dbReference type="AlphaFoldDB" id="A0A429GR01"/>
<feature type="transmembrane region" description="Helical" evidence="1">
    <location>
        <begin position="41"/>
        <end position="59"/>
    </location>
</feature>